<sequence length="132" mass="14001">MSRSSLPGLLGDIADIAGSDVALTIARSHGGTRVSIPPRAEPNHWLTRLVGLDVADRICRGLAIVDADGRPAAIRHEVLPLGPASARSLARRRAAEALAQGASGRAAAREAGLHERTIWRMKAKDKDQGELF</sequence>
<dbReference type="Proteomes" id="UP001156702">
    <property type="component" value="Unassembled WGS sequence"/>
</dbReference>
<evidence type="ECO:0008006" key="3">
    <source>
        <dbReference type="Google" id="ProtNLM"/>
    </source>
</evidence>
<dbReference type="RefSeq" id="WP_244768402.1">
    <property type="nucleotide sequence ID" value="NZ_BSOP01000018.1"/>
</dbReference>
<gene>
    <name evidence="1" type="ORF">GCM10007923_24610</name>
</gene>
<evidence type="ECO:0000313" key="1">
    <source>
        <dbReference type="EMBL" id="GLR51253.1"/>
    </source>
</evidence>
<proteinExistence type="predicted"/>
<keyword evidence="2" id="KW-1185">Reference proteome</keyword>
<comment type="caution">
    <text evidence="1">The sequence shown here is derived from an EMBL/GenBank/DDBJ whole genome shotgun (WGS) entry which is preliminary data.</text>
</comment>
<reference evidence="2" key="1">
    <citation type="journal article" date="2019" name="Int. J. Syst. Evol. Microbiol.">
        <title>The Global Catalogue of Microorganisms (GCM) 10K type strain sequencing project: providing services to taxonomists for standard genome sequencing and annotation.</title>
        <authorList>
            <consortium name="The Broad Institute Genomics Platform"/>
            <consortium name="The Broad Institute Genome Sequencing Center for Infectious Disease"/>
            <person name="Wu L."/>
            <person name="Ma J."/>
        </authorList>
    </citation>
    <scope>NUCLEOTIDE SEQUENCE [LARGE SCALE GENOMIC DNA]</scope>
    <source>
        <strain evidence="2">NBRC 102122</strain>
    </source>
</reference>
<evidence type="ECO:0000313" key="2">
    <source>
        <dbReference type="Proteomes" id="UP001156702"/>
    </source>
</evidence>
<protein>
    <recommendedName>
        <fullName evidence="3">DNA binding HTH domain-containing protein</fullName>
    </recommendedName>
</protein>
<accession>A0ABQ5ZEM7</accession>
<dbReference type="EMBL" id="BSOP01000018">
    <property type="protein sequence ID" value="GLR51253.1"/>
    <property type="molecule type" value="Genomic_DNA"/>
</dbReference>
<name>A0ABQ5ZEM7_9HYPH</name>
<organism evidence="1 2">
    <name type="scientific">Shinella yambaruensis</name>
    <dbReference type="NCBI Taxonomy" id="415996"/>
    <lineage>
        <taxon>Bacteria</taxon>
        <taxon>Pseudomonadati</taxon>
        <taxon>Pseudomonadota</taxon>
        <taxon>Alphaproteobacteria</taxon>
        <taxon>Hyphomicrobiales</taxon>
        <taxon>Rhizobiaceae</taxon>
        <taxon>Shinella</taxon>
    </lineage>
</organism>